<keyword evidence="7" id="KW-0813">Transport</keyword>
<dbReference type="PANTHER" id="PTHR33362:SF5">
    <property type="entry name" value="C4-DICARBOXYLATE TRAP TRANSPORTER LARGE PERMEASE PROTEIN DCTM"/>
    <property type="match status" value="1"/>
</dbReference>
<evidence type="ECO:0000256" key="2">
    <source>
        <dbReference type="ARBA" id="ARBA00022475"/>
    </source>
</evidence>
<keyword evidence="2" id="KW-1003">Cell membrane</keyword>
<dbReference type="RefSeq" id="WP_263047865.1">
    <property type="nucleotide sequence ID" value="NZ_CP106738.1"/>
</dbReference>
<name>A0ABY6DDV8_9RHOB</name>
<keyword evidence="5 7" id="KW-1133">Transmembrane helix</keyword>
<comment type="subcellular location">
    <subcellularLocation>
        <location evidence="1 7">Cell inner membrane</location>
        <topology evidence="1 7">Multi-pass membrane protein</topology>
    </subcellularLocation>
</comment>
<evidence type="ECO:0000313" key="9">
    <source>
        <dbReference type="EMBL" id="UXX83173.1"/>
    </source>
</evidence>
<evidence type="ECO:0000256" key="3">
    <source>
        <dbReference type="ARBA" id="ARBA00022519"/>
    </source>
</evidence>
<dbReference type="Pfam" id="PF06808">
    <property type="entry name" value="DctM"/>
    <property type="match status" value="1"/>
</dbReference>
<comment type="similarity">
    <text evidence="7">Belongs to the TRAP transporter large permease family.</text>
</comment>
<dbReference type="Proteomes" id="UP001064087">
    <property type="component" value="Chromosome"/>
</dbReference>
<evidence type="ECO:0000256" key="1">
    <source>
        <dbReference type="ARBA" id="ARBA00004429"/>
    </source>
</evidence>
<dbReference type="PANTHER" id="PTHR33362">
    <property type="entry name" value="SIALIC ACID TRAP TRANSPORTER PERMEASE PROTEIN SIAT-RELATED"/>
    <property type="match status" value="1"/>
</dbReference>
<feature type="transmembrane region" description="Helical" evidence="7">
    <location>
        <begin position="318"/>
        <end position="345"/>
    </location>
</feature>
<keyword evidence="3 7" id="KW-0997">Cell inner membrane</keyword>
<feature type="domain" description="TRAP C4-dicarboxylate transport system permease DctM subunit" evidence="8">
    <location>
        <begin position="7"/>
        <end position="418"/>
    </location>
</feature>
<reference evidence="9" key="1">
    <citation type="submission" date="2022-10" db="EMBL/GenBank/DDBJ databases">
        <title>Roseovarius pelagicus sp. nov., isolated from Arctic seawater.</title>
        <authorList>
            <person name="Hong Y.W."/>
            <person name="Hwang C.Y."/>
        </authorList>
    </citation>
    <scope>NUCLEOTIDE SEQUENCE</scope>
    <source>
        <strain evidence="9">HL-MP18</strain>
    </source>
</reference>
<dbReference type="InterPro" id="IPR010656">
    <property type="entry name" value="DctM"/>
</dbReference>
<comment type="function">
    <text evidence="7">Part of the tripartite ATP-independent periplasmic (TRAP) transport system.</text>
</comment>
<dbReference type="EMBL" id="CP106738">
    <property type="protein sequence ID" value="UXX83173.1"/>
    <property type="molecule type" value="Genomic_DNA"/>
</dbReference>
<evidence type="ECO:0000313" key="10">
    <source>
        <dbReference type="Proteomes" id="UP001064087"/>
    </source>
</evidence>
<evidence type="ECO:0000259" key="8">
    <source>
        <dbReference type="Pfam" id="PF06808"/>
    </source>
</evidence>
<evidence type="ECO:0000256" key="6">
    <source>
        <dbReference type="ARBA" id="ARBA00023136"/>
    </source>
</evidence>
<feature type="transmembrane region" description="Helical" evidence="7">
    <location>
        <begin position="135"/>
        <end position="162"/>
    </location>
</feature>
<sequence>MIGLTVLGMFILLAMSVAVAASILTLGFFTGAFFSPFPLHSALGDVLWSASDSFLLIAIPLFVLIGEILVRTGLAKNMYAAMEAWLSWLPGGLLHANLGTATLFSATSGSSVATAAIVSSVAMPQAKPLGYGQQLFAGSIAAGGTLGIIIPPSISLIIYGFLTQTSVPKLFAAGLIPGLMLASMFVLGTISICIFRPEMGGPRRQYDLMTRLRALVHLIPVLILFSLIVGSIYAGWATPTEGAALGVLGALTIAAAMRMLTIRIIIEALDSTMRTSGMILIIVVSAYYLNFVLAAAGINKDIENLIQGANFGPYQTLFMVILVYFLLGLFIETISLLVLTVPIVFPIVMAQGFDPIWFGIIAILMIEMALITPPVGLNLFVVQGARKDGPFIDVIIGIIPYIVIMMIAIVFVIIFPGIATFLPDLLN</sequence>
<protein>
    <recommendedName>
        <fullName evidence="7">TRAP transporter large permease protein</fullName>
    </recommendedName>
</protein>
<organism evidence="9 10">
    <name type="scientific">Roseovarius pelagicus</name>
    <dbReference type="NCBI Taxonomy" id="2980108"/>
    <lineage>
        <taxon>Bacteria</taxon>
        <taxon>Pseudomonadati</taxon>
        <taxon>Pseudomonadota</taxon>
        <taxon>Alphaproteobacteria</taxon>
        <taxon>Rhodobacterales</taxon>
        <taxon>Roseobacteraceae</taxon>
        <taxon>Roseovarius</taxon>
    </lineage>
</organism>
<feature type="transmembrane region" description="Helical" evidence="7">
    <location>
        <begin position="278"/>
        <end position="298"/>
    </location>
</feature>
<dbReference type="InterPro" id="IPR004681">
    <property type="entry name" value="TRAP_DctM"/>
</dbReference>
<evidence type="ECO:0000256" key="7">
    <source>
        <dbReference type="RuleBase" id="RU369079"/>
    </source>
</evidence>
<feature type="transmembrane region" description="Helical" evidence="7">
    <location>
        <begin position="7"/>
        <end position="34"/>
    </location>
</feature>
<evidence type="ECO:0000256" key="4">
    <source>
        <dbReference type="ARBA" id="ARBA00022692"/>
    </source>
</evidence>
<comment type="subunit">
    <text evidence="7">The complex comprises the extracytoplasmic solute receptor protein and the two transmembrane proteins.</text>
</comment>
<feature type="transmembrane region" description="Helical" evidence="7">
    <location>
        <begin position="394"/>
        <end position="422"/>
    </location>
</feature>
<feature type="transmembrane region" description="Helical" evidence="7">
    <location>
        <begin position="215"/>
        <end position="236"/>
    </location>
</feature>
<dbReference type="NCBIfam" id="TIGR00786">
    <property type="entry name" value="dctM"/>
    <property type="match status" value="1"/>
</dbReference>
<keyword evidence="4 7" id="KW-0812">Transmembrane</keyword>
<accession>A0ABY6DDV8</accession>
<dbReference type="PIRSF" id="PIRSF006066">
    <property type="entry name" value="HI0050"/>
    <property type="match status" value="1"/>
</dbReference>
<evidence type="ECO:0000256" key="5">
    <source>
        <dbReference type="ARBA" id="ARBA00022989"/>
    </source>
</evidence>
<proteinExistence type="inferred from homology"/>
<keyword evidence="10" id="KW-1185">Reference proteome</keyword>
<feature type="transmembrane region" description="Helical" evidence="7">
    <location>
        <begin position="46"/>
        <end position="66"/>
    </location>
</feature>
<feature type="transmembrane region" description="Helical" evidence="7">
    <location>
        <begin position="242"/>
        <end position="266"/>
    </location>
</feature>
<feature type="transmembrane region" description="Helical" evidence="7">
    <location>
        <begin position="357"/>
        <end position="382"/>
    </location>
</feature>
<keyword evidence="6 7" id="KW-0472">Membrane</keyword>
<comment type="caution">
    <text evidence="7">Lacks conserved residue(s) required for the propagation of feature annotation.</text>
</comment>
<feature type="transmembrane region" description="Helical" evidence="7">
    <location>
        <begin position="174"/>
        <end position="195"/>
    </location>
</feature>
<gene>
    <name evidence="9" type="ORF">N7U68_19205</name>
</gene>